<evidence type="ECO:0000259" key="1">
    <source>
        <dbReference type="Pfam" id="PF02036"/>
    </source>
</evidence>
<sequence>MLAYKPGSGVDAMVQPTFPSKEWAEEFCKTLDSSEKYRSAAKGWVYPILFKISDGGQGFILDLKDGRCLGVQWFDDASRADAPVIISGRLSDWLDVINGKVNPLTALLTRRLRIEKGDLSLILRYSAAAVAMVSAAQRVGVAGQQ</sequence>
<protein>
    <recommendedName>
        <fullName evidence="1">SCP2 domain-containing protein</fullName>
    </recommendedName>
</protein>
<evidence type="ECO:0000313" key="2">
    <source>
        <dbReference type="EMBL" id="GBF08487.1"/>
    </source>
</evidence>
<proteinExistence type="predicted"/>
<dbReference type="EMBL" id="BDMD01000007">
    <property type="protein sequence ID" value="GBF08487.1"/>
    <property type="molecule type" value="Genomic_DNA"/>
</dbReference>
<evidence type="ECO:0000313" key="3">
    <source>
        <dbReference type="Proteomes" id="UP000291213"/>
    </source>
</evidence>
<name>A0A401H7M5_AERPX</name>
<gene>
    <name evidence="2" type="ORF">apy_02120</name>
</gene>
<dbReference type="Gene3D" id="3.30.1050.10">
    <property type="entry name" value="SCP2 sterol-binding domain"/>
    <property type="match status" value="1"/>
</dbReference>
<dbReference type="AlphaFoldDB" id="A0A401H7M5"/>
<dbReference type="InterPro" id="IPR003033">
    <property type="entry name" value="SCP2_sterol-bd_dom"/>
</dbReference>
<accession>A0A401H7M5</accession>
<comment type="caution">
    <text evidence="2">The sequence shown here is derived from an EMBL/GenBank/DDBJ whole genome shotgun (WGS) entry which is preliminary data.</text>
</comment>
<dbReference type="InterPro" id="IPR036527">
    <property type="entry name" value="SCP2_sterol-bd_dom_sf"/>
</dbReference>
<dbReference type="SUPFAM" id="SSF55718">
    <property type="entry name" value="SCP-like"/>
    <property type="match status" value="1"/>
</dbReference>
<feature type="domain" description="SCP2" evidence="1">
    <location>
        <begin position="28"/>
        <end position="127"/>
    </location>
</feature>
<dbReference type="Proteomes" id="UP000291213">
    <property type="component" value="Unassembled WGS sequence"/>
</dbReference>
<dbReference type="Pfam" id="PF02036">
    <property type="entry name" value="SCP2"/>
    <property type="match status" value="1"/>
</dbReference>
<organism evidence="2 3">
    <name type="scientific">Aeropyrum pernix</name>
    <dbReference type="NCBI Taxonomy" id="56636"/>
    <lineage>
        <taxon>Archaea</taxon>
        <taxon>Thermoproteota</taxon>
        <taxon>Thermoprotei</taxon>
        <taxon>Desulfurococcales</taxon>
        <taxon>Desulfurococcaceae</taxon>
        <taxon>Aeropyrum</taxon>
    </lineage>
</organism>
<reference evidence="2 3" key="1">
    <citation type="submission" date="2017-02" db="EMBL/GenBank/DDBJ databases">
        <title>isolation and characterization of a novel temperate virus Aeropyrum globular virus 1 infecting hyperthermophilic archaeon Aeropyrum.</title>
        <authorList>
            <person name="Yumiya M."/>
            <person name="Yoshida T."/>
            <person name="Sako Y."/>
        </authorList>
    </citation>
    <scope>NUCLEOTIDE SEQUENCE [LARGE SCALE GENOMIC DNA]</scope>
    <source>
        <strain evidence="2 3">YK1-12-2013</strain>
    </source>
</reference>